<dbReference type="Proteomes" id="UP001221898">
    <property type="component" value="Unassembled WGS sequence"/>
</dbReference>
<protein>
    <submittedName>
        <fullName evidence="2">Uncharacterized protein</fullName>
    </submittedName>
</protein>
<keyword evidence="3" id="KW-1185">Reference proteome</keyword>
<evidence type="ECO:0000313" key="2">
    <source>
        <dbReference type="EMBL" id="KAJ8372856.1"/>
    </source>
</evidence>
<dbReference type="AlphaFoldDB" id="A0AAD7W1E1"/>
<evidence type="ECO:0000313" key="3">
    <source>
        <dbReference type="Proteomes" id="UP001221898"/>
    </source>
</evidence>
<accession>A0AAD7W1E1</accession>
<reference evidence="2" key="1">
    <citation type="journal article" date="2023" name="Science">
        <title>Genome structures resolve the early diversification of teleost fishes.</title>
        <authorList>
            <person name="Parey E."/>
            <person name="Louis A."/>
            <person name="Montfort J."/>
            <person name="Bouchez O."/>
            <person name="Roques C."/>
            <person name="Iampietro C."/>
            <person name="Lluch J."/>
            <person name="Castinel A."/>
            <person name="Donnadieu C."/>
            <person name="Desvignes T."/>
            <person name="Floi Bucao C."/>
            <person name="Jouanno E."/>
            <person name="Wen M."/>
            <person name="Mejri S."/>
            <person name="Dirks R."/>
            <person name="Jansen H."/>
            <person name="Henkel C."/>
            <person name="Chen W.J."/>
            <person name="Zahm M."/>
            <person name="Cabau C."/>
            <person name="Klopp C."/>
            <person name="Thompson A.W."/>
            <person name="Robinson-Rechavi M."/>
            <person name="Braasch I."/>
            <person name="Lecointre G."/>
            <person name="Bobe J."/>
            <person name="Postlethwait J.H."/>
            <person name="Berthelot C."/>
            <person name="Roest Crollius H."/>
            <person name="Guiguen Y."/>
        </authorList>
    </citation>
    <scope>NUCLEOTIDE SEQUENCE</scope>
    <source>
        <strain evidence="2">NC1722</strain>
    </source>
</reference>
<sequence>MKKIKREELSAGPSETSRLPGAELPSRRVGPASLCAQSERAHTPASRSWPRGRGLLLTHLQKPRSGGGAQVSLEEAGPSPPVPGGMRRAGGLGRAAGNLGHGFELGVERTVRDKIVARRRAPGMNGKLPRTPSEAQRFSAAC</sequence>
<dbReference type="EMBL" id="JAINUG010000383">
    <property type="protein sequence ID" value="KAJ8372856.1"/>
    <property type="molecule type" value="Genomic_DNA"/>
</dbReference>
<comment type="caution">
    <text evidence="2">The sequence shown here is derived from an EMBL/GenBank/DDBJ whole genome shotgun (WGS) entry which is preliminary data.</text>
</comment>
<proteinExistence type="predicted"/>
<gene>
    <name evidence="2" type="ORF">AAFF_G00276290</name>
</gene>
<organism evidence="2 3">
    <name type="scientific">Aldrovandia affinis</name>
    <dbReference type="NCBI Taxonomy" id="143900"/>
    <lineage>
        <taxon>Eukaryota</taxon>
        <taxon>Metazoa</taxon>
        <taxon>Chordata</taxon>
        <taxon>Craniata</taxon>
        <taxon>Vertebrata</taxon>
        <taxon>Euteleostomi</taxon>
        <taxon>Actinopterygii</taxon>
        <taxon>Neopterygii</taxon>
        <taxon>Teleostei</taxon>
        <taxon>Notacanthiformes</taxon>
        <taxon>Halosauridae</taxon>
        <taxon>Aldrovandia</taxon>
    </lineage>
</organism>
<evidence type="ECO:0000256" key="1">
    <source>
        <dbReference type="SAM" id="MobiDB-lite"/>
    </source>
</evidence>
<name>A0AAD7W1E1_9TELE</name>
<feature type="region of interest" description="Disordered" evidence="1">
    <location>
        <begin position="1"/>
        <end position="93"/>
    </location>
</feature>
<feature type="region of interest" description="Disordered" evidence="1">
    <location>
        <begin position="119"/>
        <end position="142"/>
    </location>
</feature>